<sequence length="85" mass="9762">MSSLWSITRKGISNQGIESDSDAEPDTILDQVSPYELFADELISKVSKIETLSDENEIVRLKKENKKLQQDNRKLNSVIKHFIKK</sequence>
<dbReference type="EMBL" id="JAOAOG010000175">
    <property type="protein sequence ID" value="KAJ6242450.1"/>
    <property type="molecule type" value="Genomic_DNA"/>
</dbReference>
<name>A0ABQ8YCW9_9EUKA</name>
<evidence type="ECO:0000313" key="3">
    <source>
        <dbReference type="Proteomes" id="UP001150062"/>
    </source>
</evidence>
<dbReference type="Proteomes" id="UP001150062">
    <property type="component" value="Unassembled WGS sequence"/>
</dbReference>
<evidence type="ECO:0000313" key="2">
    <source>
        <dbReference type="EMBL" id="KAJ6242450.1"/>
    </source>
</evidence>
<protein>
    <submittedName>
        <fullName evidence="2">Uncharacterized protein</fullName>
    </submittedName>
</protein>
<accession>A0ABQ8YCW9</accession>
<gene>
    <name evidence="2" type="ORF">M0813_22588</name>
</gene>
<comment type="caution">
    <text evidence="2">The sequence shown here is derived from an EMBL/GenBank/DDBJ whole genome shotgun (WGS) entry which is preliminary data.</text>
</comment>
<proteinExistence type="predicted"/>
<evidence type="ECO:0000256" key="1">
    <source>
        <dbReference type="SAM" id="Coils"/>
    </source>
</evidence>
<keyword evidence="3" id="KW-1185">Reference proteome</keyword>
<organism evidence="2 3">
    <name type="scientific">Anaeramoeba flamelloides</name>
    <dbReference type="NCBI Taxonomy" id="1746091"/>
    <lineage>
        <taxon>Eukaryota</taxon>
        <taxon>Metamonada</taxon>
        <taxon>Anaeramoebidae</taxon>
        <taxon>Anaeramoeba</taxon>
    </lineage>
</organism>
<feature type="coiled-coil region" evidence="1">
    <location>
        <begin position="49"/>
        <end position="78"/>
    </location>
</feature>
<reference evidence="2" key="1">
    <citation type="submission" date="2022-08" db="EMBL/GenBank/DDBJ databases">
        <title>Novel sulfate-reducing endosymbionts in the free-living metamonad Anaeramoeba.</title>
        <authorList>
            <person name="Jerlstrom-Hultqvist J."/>
            <person name="Cepicka I."/>
            <person name="Gallot-Lavallee L."/>
            <person name="Salas-Leiva D."/>
            <person name="Curtis B.A."/>
            <person name="Zahonova K."/>
            <person name="Pipaliya S."/>
            <person name="Dacks J."/>
            <person name="Roger A.J."/>
        </authorList>
    </citation>
    <scope>NUCLEOTIDE SEQUENCE</scope>
    <source>
        <strain evidence="2">Schooner1</strain>
    </source>
</reference>
<keyword evidence="1" id="KW-0175">Coiled coil</keyword>